<dbReference type="Proteomes" id="UP000600101">
    <property type="component" value="Unassembled WGS sequence"/>
</dbReference>
<gene>
    <name evidence="2" type="ORF">H7965_24725</name>
</gene>
<organism evidence="2 3">
    <name type="scientific">Siccirubricoccus deserti</name>
    <dbReference type="NCBI Taxonomy" id="2013562"/>
    <lineage>
        <taxon>Bacteria</taxon>
        <taxon>Pseudomonadati</taxon>
        <taxon>Pseudomonadota</taxon>
        <taxon>Alphaproteobacteria</taxon>
        <taxon>Acetobacterales</taxon>
        <taxon>Roseomonadaceae</taxon>
        <taxon>Siccirubricoccus</taxon>
    </lineage>
</organism>
<dbReference type="RefSeq" id="WP_186773235.1">
    <property type="nucleotide sequence ID" value="NZ_JACOMF010000057.1"/>
</dbReference>
<name>A0A9X0R2Y5_9PROT</name>
<feature type="domain" description="SnoaL-like" evidence="1">
    <location>
        <begin position="17"/>
        <end position="114"/>
    </location>
</feature>
<accession>A0A9X0R2Y5</accession>
<evidence type="ECO:0000259" key="1">
    <source>
        <dbReference type="Pfam" id="PF12680"/>
    </source>
</evidence>
<protein>
    <submittedName>
        <fullName evidence="2">Nuclear transport factor 2 family protein</fullName>
    </submittedName>
</protein>
<dbReference type="SUPFAM" id="SSF54427">
    <property type="entry name" value="NTF2-like"/>
    <property type="match status" value="1"/>
</dbReference>
<dbReference type="InterPro" id="IPR032710">
    <property type="entry name" value="NTF2-like_dom_sf"/>
</dbReference>
<reference evidence="2" key="1">
    <citation type="submission" date="2020-08" db="EMBL/GenBank/DDBJ databases">
        <authorList>
            <person name="Hu Y."/>
            <person name="Nguyen S.V."/>
            <person name="Li F."/>
            <person name="Fanning S."/>
        </authorList>
    </citation>
    <scope>NUCLEOTIDE SEQUENCE</scope>
    <source>
        <strain evidence="2">SYSU D8009</strain>
    </source>
</reference>
<dbReference type="Pfam" id="PF12680">
    <property type="entry name" value="SnoaL_2"/>
    <property type="match status" value="1"/>
</dbReference>
<sequence length="128" mass="13902">MGGTRPATAFDFAGLKRALESSDADALTGLYAEDAEMTIVDRNRPPSAPLRLTGRTAIEAFWRDVCAREMTHRVGHEVIGPDRAAFVEECGYPDGCAVMSAMTLDLQAGRIVKHLTVQAWDEVSFADS</sequence>
<comment type="caution">
    <text evidence="2">The sequence shown here is derived from an EMBL/GenBank/DDBJ whole genome shotgun (WGS) entry which is preliminary data.</text>
</comment>
<proteinExistence type="predicted"/>
<dbReference type="Gene3D" id="3.10.450.50">
    <property type="match status" value="1"/>
</dbReference>
<dbReference type="AlphaFoldDB" id="A0A9X0R2Y5"/>
<dbReference type="InterPro" id="IPR037401">
    <property type="entry name" value="SnoaL-like"/>
</dbReference>
<evidence type="ECO:0000313" key="2">
    <source>
        <dbReference type="EMBL" id="MBC4018484.1"/>
    </source>
</evidence>
<keyword evidence="3" id="KW-1185">Reference proteome</keyword>
<dbReference type="EMBL" id="JACOMF010000057">
    <property type="protein sequence ID" value="MBC4018484.1"/>
    <property type="molecule type" value="Genomic_DNA"/>
</dbReference>
<evidence type="ECO:0000313" key="3">
    <source>
        <dbReference type="Proteomes" id="UP000600101"/>
    </source>
</evidence>